<sequence length="2230" mass="235156">MDTPPHHLGLERVVEVYSGHDDLVGVTGSGYVIGADLVLSSGHVVDPGAPCQVRLPSSARWTAAEEVWRGRGEAGAVLLRVADAPWGDVPGIEHVRWARVSGVGYRLRCVARGFPMAGRRTGARAAQTVVGLVEAPSGAVSKALTVNVLTPEPATTPVALWQGLSGAVLLAEPAGQLIGVITQGHHRDTGDFRDSGDSQGLGDLGDRRDGEDDAGDSRSQRDSSGWELRSDRDERGAGWRLDVVPVTALLGDERFRALAGVAPGRLETVAEGDPVVMLPGLLSPAHIGLPPDRPDWTLLMARHAVVPFLGRDEELAALRAWIAEPAALSIAVMTGRSGTGKTRLAAELCAELAQAGWDTGTLPLSSVTGPLTSRPDAPNRPMTRVTRLDARRPALLVVDHPEPSAPLVGELIRRLAKHDRNPPVRLLLVAREPGDPEWWRRLDTASGGWLRRLNSTTVHLNAHPLTLAERNRHAFAAMKAFAPSRAVLPPPPRLDDPEYGLPVRVHLAALLRLRDGTEGDGEGPENDHELPPSHAAPSSPASGDAGRHADEDEDEANTEPLPRLGGGADVGDGLLSRFLARERRQWARVWPDGHDRVDDMTALQAVAVLTLTAPTPAELPGLLTTVPGVRDLGTPVPGVRDLGTGELPDHALSTGGLPDRALRLAAWLGRIFPGGERLVPLGPDLIAEQLLDETDGLEALVLALHDHEGRTVEHLIRMLDVLRLSAGRARVRAALRSLVAARIGRLVAESAAAPATRLGDVLNAALGLFPADRELAEAVSARLERDARPLDEPGSPTRNLSLDMLDANPEVLDPNREVLDPSLEMLDPTPEVLDPNPGVLNPDLGVLDPAAGELGLRALGVTLGESVVRRRRAAGAGAGLARALAVLAGRLAAVGRVVEAVVVAKEAVEILAAAPPYEEAAGRAEALFQLAGCLLLAGEPAAALKPAQEAAARYRILAEDGPGHAGEVARAHYNLACALLEVDRLDEAVAAFELAGGDPELAANLTGALSVLPPPATPTGPPEANRSPSHTAYEPPLGTAYERSPEKRSGAAAGGWFAEGATDAGPESPAVPPEVSVWPAPEPLPLYAEVNADVLAELGAGLAVAVTTAVKDAAPTSRDVALRLHLLAAWLHGRERAADALVPAVEAVGRLRGLADAEPELRYLLATAAGLRSRIHAGLDDLDAAVRSAGEAARNLRALVTLEPGTYRPLLAGQLLDLGELLLIDDRAEDALHPLQEAMGVVAEGHVATQARARWLLGLCLDEIGRPMDALAQLEIAAELYDLPGAEGDDHPRRRSEVRARLSRLRSALDADIRAYGVPGTRESPFPAPEPTRAGEPPLAAPEPARTGGMRPFVSGAAGAVRAAGVRPWMLALVSERPAEEGVRRAERLLAERRRIVESAGTPEAEEVHAHLSAQATLARAWADAGRAADGFVLAMQAAESLRHTAVPDRPHAIAVGMVAAALGRTLVALGRYKEAIPHLLTAIEAYEPQTGTSPAFRRELAELMVLETVALSHATCPSDAESAAERLVELYGGLVADRLQPPVALAGALRLLAGIRYGRRNVEGALESVTRALDVIPAEPDGHPPAGEVQVLTATCLELAGLCLAELDDGEAAGAKLAEGTALLEQHGPVPPDLVTVHLLALIRLARLRVAGEGPAAGVAPHARLLGIRPLPEADVLHVLIEELSGGLGDMSGADPAGLVPSLTSFTDALERQAPPSSEPGLHDKYARCLARFGDAAARAGDRASAVQVAELAVRVYRGLVAVSGRYRERLGTALATLARLRETPPLPALEQAIDLLGSIEGASPAGGALVEMLLSYAGRLHEQGRHVEALAHCERAADLCDELDDPAVAALTYARLGEVLAALDRPRAALEAITWSLAELERAEQAGRELPHVRARAVQVRGRVLRASGREQEALAHLVEAVGLFTRLPDPRAAAETAALVADDLLAGGRPEEAAEYARLAATGHPPDTVKHALATQRLARCHMMLGALAEAHALVEDLIPRARRRPDDLTYRAILADSLAQSSELLPALRPDGAAEAEARAREAIAIYDELLTTGMNAQALHTSRAGACLTLAAALRMRDQAAEAVQPLREAVAALERFASGNRLQAGLLSRAMLMLGDALMEAGRALEAGFVFHRGTQVTRDEVSRAVAHARLGFCQQELGRDDAADAALRVSADLLRGLAPRETELTGLLQDVLRGRLRLLEKAGGDGAAKAAVEQELRRLTSHR</sequence>
<dbReference type="SUPFAM" id="SSF48452">
    <property type="entry name" value="TPR-like"/>
    <property type="match status" value="3"/>
</dbReference>
<dbReference type="Gene3D" id="1.25.40.10">
    <property type="entry name" value="Tetratricopeptide repeat domain"/>
    <property type="match status" value="5"/>
</dbReference>
<feature type="compositionally biased region" description="Basic and acidic residues" evidence="1">
    <location>
        <begin position="186"/>
        <end position="196"/>
    </location>
</feature>
<dbReference type="InterPro" id="IPR019734">
    <property type="entry name" value="TPR_rpt"/>
</dbReference>
<dbReference type="STRING" id="633440.SAMN05421869_103108"/>
<evidence type="ECO:0000256" key="1">
    <source>
        <dbReference type="SAM" id="MobiDB-lite"/>
    </source>
</evidence>
<feature type="region of interest" description="Disordered" evidence="1">
    <location>
        <begin position="515"/>
        <end position="569"/>
    </location>
</feature>
<dbReference type="SUPFAM" id="SSF50494">
    <property type="entry name" value="Trypsin-like serine proteases"/>
    <property type="match status" value="1"/>
</dbReference>
<dbReference type="InterPro" id="IPR027417">
    <property type="entry name" value="P-loop_NTPase"/>
</dbReference>
<dbReference type="RefSeq" id="WP_090930053.1">
    <property type="nucleotide sequence ID" value="NZ_FNDJ01000003.1"/>
</dbReference>
<feature type="region of interest" description="Disordered" evidence="1">
    <location>
        <begin position="1318"/>
        <end position="1341"/>
    </location>
</feature>
<keyword evidence="3" id="KW-1185">Reference proteome</keyword>
<feature type="compositionally biased region" description="Pro residues" evidence="1">
    <location>
        <begin position="1012"/>
        <end position="1021"/>
    </location>
</feature>
<accession>A0A1G8EUT3</accession>
<protein>
    <submittedName>
        <fullName evidence="2">Tetratricopeptide repeat-containing protein</fullName>
    </submittedName>
</protein>
<feature type="region of interest" description="Disordered" evidence="1">
    <location>
        <begin position="1012"/>
        <end position="1052"/>
    </location>
</feature>
<gene>
    <name evidence="2" type="ORF">SAMN05421869_103108</name>
</gene>
<reference evidence="2 3" key="1">
    <citation type="submission" date="2016-10" db="EMBL/GenBank/DDBJ databases">
        <authorList>
            <person name="de Groot N.N."/>
        </authorList>
    </citation>
    <scope>NUCLEOTIDE SEQUENCE [LARGE SCALE GENOMIC DNA]</scope>
    <source>
        <strain evidence="2 3">CGMCC 4.6533</strain>
    </source>
</reference>
<feature type="compositionally biased region" description="Low complexity" evidence="1">
    <location>
        <begin position="532"/>
        <end position="542"/>
    </location>
</feature>
<evidence type="ECO:0000313" key="2">
    <source>
        <dbReference type="EMBL" id="SDH73605.1"/>
    </source>
</evidence>
<dbReference type="InterPro" id="IPR009003">
    <property type="entry name" value="Peptidase_S1_PA"/>
</dbReference>
<dbReference type="Pfam" id="PF13181">
    <property type="entry name" value="TPR_8"/>
    <property type="match status" value="1"/>
</dbReference>
<dbReference type="EMBL" id="FNDJ01000003">
    <property type="protein sequence ID" value="SDH73605.1"/>
    <property type="molecule type" value="Genomic_DNA"/>
</dbReference>
<name>A0A1G8EUT3_9ACTN</name>
<dbReference type="SUPFAM" id="SSF52540">
    <property type="entry name" value="P-loop containing nucleoside triphosphate hydrolases"/>
    <property type="match status" value="1"/>
</dbReference>
<evidence type="ECO:0000313" key="3">
    <source>
        <dbReference type="Proteomes" id="UP000199202"/>
    </source>
</evidence>
<proteinExistence type="predicted"/>
<dbReference type="SMART" id="SM00028">
    <property type="entry name" value="TPR"/>
    <property type="match status" value="11"/>
</dbReference>
<dbReference type="Proteomes" id="UP000199202">
    <property type="component" value="Unassembled WGS sequence"/>
</dbReference>
<organism evidence="2 3">
    <name type="scientific">Nonomuraea jiangxiensis</name>
    <dbReference type="NCBI Taxonomy" id="633440"/>
    <lineage>
        <taxon>Bacteria</taxon>
        <taxon>Bacillati</taxon>
        <taxon>Actinomycetota</taxon>
        <taxon>Actinomycetes</taxon>
        <taxon>Streptosporangiales</taxon>
        <taxon>Streptosporangiaceae</taxon>
        <taxon>Nonomuraea</taxon>
    </lineage>
</organism>
<dbReference type="OrthoDB" id="3218567at2"/>
<dbReference type="InterPro" id="IPR011990">
    <property type="entry name" value="TPR-like_helical_dom_sf"/>
</dbReference>
<dbReference type="Gene3D" id="2.40.10.120">
    <property type="match status" value="1"/>
</dbReference>
<feature type="compositionally biased region" description="Basic and acidic residues" evidence="1">
    <location>
        <begin position="204"/>
        <end position="221"/>
    </location>
</feature>
<feature type="region of interest" description="Disordered" evidence="1">
    <location>
        <begin position="186"/>
        <end position="231"/>
    </location>
</feature>